<evidence type="ECO:0000256" key="1">
    <source>
        <dbReference type="SAM" id="MobiDB-lite"/>
    </source>
</evidence>
<dbReference type="SMART" id="SM00609">
    <property type="entry name" value="VIT"/>
    <property type="match status" value="1"/>
</dbReference>
<keyword evidence="6" id="KW-1185">Reference proteome</keyword>
<dbReference type="PROSITE" id="PS51468">
    <property type="entry name" value="VIT"/>
    <property type="match status" value="1"/>
</dbReference>
<dbReference type="RefSeq" id="WP_211926006.1">
    <property type="nucleotide sequence ID" value="NZ_JAGQFT020000007.1"/>
</dbReference>
<reference evidence="5 6" key="1">
    <citation type="journal article" date="2021" name="Microbiol. Resour. Announc.">
        <title>Draft Genome Sequence of Coralloluteibacterium stylophorae LMG 29479T.</title>
        <authorList>
            <person name="Karlyshev A.V."/>
            <person name="Kudryashova E.B."/>
            <person name="Ariskina E.V."/>
            <person name="Conroy A.P."/>
            <person name="Abidueva E.Y."/>
        </authorList>
    </citation>
    <scope>NUCLEOTIDE SEQUENCE [LARGE SCALE GENOMIC DNA]</scope>
    <source>
        <strain evidence="5 6">LMG 29479</strain>
    </source>
</reference>
<dbReference type="EMBL" id="JAGQFT010000032">
    <property type="protein sequence ID" value="MBR0562041.1"/>
    <property type="molecule type" value="Genomic_DNA"/>
</dbReference>
<dbReference type="InterPro" id="IPR002035">
    <property type="entry name" value="VWF_A"/>
</dbReference>
<dbReference type="Proteomes" id="UP000675747">
    <property type="component" value="Unassembled WGS sequence"/>
</dbReference>
<dbReference type="NCBIfam" id="TIGR03788">
    <property type="entry name" value="marine_srt_targ"/>
    <property type="match status" value="1"/>
</dbReference>
<feature type="domain" description="VIT" evidence="3">
    <location>
        <begin position="50"/>
        <end position="178"/>
    </location>
</feature>
<dbReference type="PROSITE" id="PS50234">
    <property type="entry name" value="VWFA"/>
    <property type="match status" value="1"/>
</dbReference>
<proteinExistence type="predicted"/>
<dbReference type="InterPro" id="IPR036465">
    <property type="entry name" value="vWFA_dom_sf"/>
</dbReference>
<evidence type="ECO:0000313" key="5">
    <source>
        <dbReference type="EMBL" id="MBS7457864.1"/>
    </source>
</evidence>
<dbReference type="AlphaFoldDB" id="A0A8J8AWX7"/>
<reference evidence="4" key="2">
    <citation type="submission" date="2021-04" db="EMBL/GenBank/DDBJ databases">
        <authorList>
            <person name="Karlyshev A.V."/>
        </authorList>
    </citation>
    <scope>NUCLEOTIDE SEQUENCE</scope>
    <source>
        <strain evidence="4">LMG 29479</strain>
    </source>
</reference>
<feature type="region of interest" description="Disordered" evidence="1">
    <location>
        <begin position="1"/>
        <end position="22"/>
    </location>
</feature>
<evidence type="ECO:0000313" key="6">
    <source>
        <dbReference type="Proteomes" id="UP000675747"/>
    </source>
</evidence>
<dbReference type="InterPro" id="IPR022440">
    <property type="entry name" value="CHP03788"/>
</dbReference>
<feature type="domain" description="VWFA" evidence="2">
    <location>
        <begin position="323"/>
        <end position="493"/>
    </location>
</feature>
<evidence type="ECO:0000259" key="2">
    <source>
        <dbReference type="PROSITE" id="PS50234"/>
    </source>
</evidence>
<comment type="caution">
    <text evidence="4">The sequence shown here is derived from an EMBL/GenBank/DDBJ whole genome shotgun (WGS) entry which is preliminary data.</text>
</comment>
<dbReference type="PANTHER" id="PTHR45737:SF6">
    <property type="entry name" value="VON WILLEBRAND FACTOR A DOMAIN-CONTAINING PROTEIN 5A"/>
    <property type="match status" value="1"/>
</dbReference>
<organism evidence="4">
    <name type="scientific">Coralloluteibacterium stylophorae</name>
    <dbReference type="NCBI Taxonomy" id="1776034"/>
    <lineage>
        <taxon>Bacteria</taxon>
        <taxon>Pseudomonadati</taxon>
        <taxon>Pseudomonadota</taxon>
        <taxon>Gammaproteobacteria</taxon>
        <taxon>Lysobacterales</taxon>
        <taxon>Lysobacteraceae</taxon>
        <taxon>Coralloluteibacterium</taxon>
    </lineage>
</organism>
<dbReference type="Pfam" id="PF08487">
    <property type="entry name" value="VIT"/>
    <property type="match status" value="1"/>
</dbReference>
<evidence type="ECO:0000313" key="4">
    <source>
        <dbReference type="EMBL" id="MBR0562041.1"/>
    </source>
</evidence>
<accession>A0A8J8AWX7</accession>
<evidence type="ECO:0000259" key="3">
    <source>
        <dbReference type="PROSITE" id="PS51468"/>
    </source>
</evidence>
<dbReference type="EMBL" id="JAGQFT020000007">
    <property type="protein sequence ID" value="MBS7457864.1"/>
    <property type="molecule type" value="Genomic_DNA"/>
</dbReference>
<dbReference type="SMART" id="SM00327">
    <property type="entry name" value="VWA"/>
    <property type="match status" value="1"/>
</dbReference>
<protein>
    <submittedName>
        <fullName evidence="4">Marine proteobacterial sortase target protein</fullName>
    </submittedName>
</protein>
<dbReference type="InterPro" id="IPR013694">
    <property type="entry name" value="VIT"/>
</dbReference>
<sequence length="670" mass="71149">MPHDDRRRDPVRHTGRPRLLPAPAQRRRRAGIALMLIGLATALRAQAAEEGLQLRGGDGAWTDAVVLETAVDYRIRGLVAEVRVHQTYRNDSSTWVEGRYLLPLPEDAAVGALTVHVGERVIEGEIREKAEAEAMYAAAAASGRAAGLVEQNRPNLFRTAVANIAPGEVVDLEVGYWQPVRVEDGVFSVALPLTLTPRYAPAVACGEDCADAESLPAAAASAGLGNADPPTASIDVDLDAGLPLARVWSATHAVTATREAGAAWHVALADEVVAGDRAFELRWQPEPSRTVRRATFTETVDGEHYALALLVPPTLPVPPVPRELILVIDNSGSMHGESMRQAIAALDRALSRLRPDDTFNVVRFDDSSERLFPKAVPADAAYVAEARAFVRGLEADGGTEMAPALALAFEGEPAGGRLRQVVIATDAAVGNEQALLQAIAAHRGQARLFPVGIGSAPNAWFLRKAAAIGRGSAVLVRDVAELETRMDRLLDRLGAPALRDIRIDWPAGSEAYPAQVPDLYAGEPLQVVARVPALPARAAFEGVTARGRWQDALLLDVQRADATGVGRLWGRARIEALEDARRAGADEAGVRAETVAVALAHGLVSRYTSLVAVERTPSRPGDAPLESVRAANAVPDGSLAFAQGATDARLLSAIALLLAVAATACRRARR</sequence>
<dbReference type="Pfam" id="PF13768">
    <property type="entry name" value="VWA_3"/>
    <property type="match status" value="1"/>
</dbReference>
<dbReference type="Gene3D" id="3.40.50.410">
    <property type="entry name" value="von Willebrand factor, type A domain"/>
    <property type="match status" value="1"/>
</dbReference>
<dbReference type="SUPFAM" id="SSF53300">
    <property type="entry name" value="vWA-like"/>
    <property type="match status" value="1"/>
</dbReference>
<gene>
    <name evidence="5" type="ORF">KB893_012055</name>
    <name evidence="4" type="ORF">KB893_05870</name>
</gene>
<feature type="compositionally biased region" description="Basic and acidic residues" evidence="1">
    <location>
        <begin position="1"/>
        <end position="12"/>
    </location>
</feature>
<dbReference type="PANTHER" id="PTHR45737">
    <property type="entry name" value="VON WILLEBRAND FACTOR A DOMAIN-CONTAINING PROTEIN 5A"/>
    <property type="match status" value="1"/>
</dbReference>
<name>A0A8J8AWX7_9GAMM</name>